<dbReference type="EMBL" id="CP139368">
    <property type="protein sequence ID" value="WPR89419.1"/>
    <property type="molecule type" value="Genomic_DNA"/>
</dbReference>
<accession>A0ABZ0SMK7</accession>
<evidence type="ECO:0000313" key="2">
    <source>
        <dbReference type="EMBL" id="WPR89419.1"/>
    </source>
</evidence>
<sequence length="63" mass="6975">MSKRQEPGRSMSKGPIRVTRREASASAAVVSVAWTYDNERGRTVWLRPASGIEIAGRPHPSLR</sequence>
<gene>
    <name evidence="2" type="ORF">SM116_16930</name>
</gene>
<name>A0ABZ0SMK7_9MICO</name>
<protein>
    <submittedName>
        <fullName evidence="2">Uncharacterized protein</fullName>
    </submittedName>
</protein>
<dbReference type="RefSeq" id="WP_320942135.1">
    <property type="nucleotide sequence ID" value="NZ_BAABEU010000001.1"/>
</dbReference>
<proteinExistence type="predicted"/>
<evidence type="ECO:0000256" key="1">
    <source>
        <dbReference type="SAM" id="MobiDB-lite"/>
    </source>
</evidence>
<organism evidence="2 3">
    <name type="scientific">Microbacterium rhizosphaerae</name>
    <dbReference type="NCBI Taxonomy" id="1678237"/>
    <lineage>
        <taxon>Bacteria</taxon>
        <taxon>Bacillati</taxon>
        <taxon>Actinomycetota</taxon>
        <taxon>Actinomycetes</taxon>
        <taxon>Micrococcales</taxon>
        <taxon>Microbacteriaceae</taxon>
        <taxon>Microbacterium</taxon>
    </lineage>
</organism>
<dbReference type="Proteomes" id="UP001323798">
    <property type="component" value="Chromosome"/>
</dbReference>
<keyword evidence="3" id="KW-1185">Reference proteome</keyword>
<reference evidence="2 3" key="1">
    <citation type="submission" date="2023-11" db="EMBL/GenBank/DDBJ databases">
        <title>Genome sequence of Microbacterium rhizosphaerae KACC 19337.</title>
        <authorList>
            <person name="Choi H."/>
            <person name="Kim S."/>
            <person name="Kim Y."/>
            <person name="Kwon S.-W."/>
            <person name="Heo J."/>
        </authorList>
    </citation>
    <scope>NUCLEOTIDE SEQUENCE [LARGE SCALE GENOMIC DNA]</scope>
    <source>
        <strain evidence="2 3">KACC 19337</strain>
    </source>
</reference>
<feature type="region of interest" description="Disordered" evidence="1">
    <location>
        <begin position="1"/>
        <end position="22"/>
    </location>
</feature>
<evidence type="ECO:0000313" key="3">
    <source>
        <dbReference type="Proteomes" id="UP001323798"/>
    </source>
</evidence>